<name>A0A0G1Z7W5_9BACT</name>
<reference evidence="1 2" key="1">
    <citation type="journal article" date="2015" name="Nature">
        <title>rRNA introns, odd ribosomes, and small enigmatic genomes across a large radiation of phyla.</title>
        <authorList>
            <person name="Brown C.T."/>
            <person name="Hug L.A."/>
            <person name="Thomas B.C."/>
            <person name="Sharon I."/>
            <person name="Castelle C.J."/>
            <person name="Singh A."/>
            <person name="Wilkins M.J."/>
            <person name="Williams K.H."/>
            <person name="Banfield J.F."/>
        </authorList>
    </citation>
    <scope>NUCLEOTIDE SEQUENCE [LARGE SCALE GENOMIC DNA]</scope>
</reference>
<dbReference type="SUPFAM" id="SSF49503">
    <property type="entry name" value="Cupredoxins"/>
    <property type="match status" value="1"/>
</dbReference>
<dbReference type="InterPro" id="IPR008972">
    <property type="entry name" value="Cupredoxin"/>
</dbReference>
<evidence type="ECO:0000313" key="1">
    <source>
        <dbReference type="EMBL" id="KKW23657.1"/>
    </source>
</evidence>
<evidence type="ECO:0008006" key="3">
    <source>
        <dbReference type="Google" id="ProtNLM"/>
    </source>
</evidence>
<evidence type="ECO:0000313" key="2">
    <source>
        <dbReference type="Proteomes" id="UP000034273"/>
    </source>
</evidence>
<dbReference type="STRING" id="1618671.UY67_C0019G0002"/>
<comment type="caution">
    <text evidence="1">The sequence shown here is derived from an EMBL/GenBank/DDBJ whole genome shotgun (WGS) entry which is preliminary data.</text>
</comment>
<dbReference type="Gene3D" id="2.60.40.420">
    <property type="entry name" value="Cupredoxins - blue copper proteins"/>
    <property type="match status" value="1"/>
</dbReference>
<protein>
    <recommendedName>
        <fullName evidence="3">EfeO-type cupredoxin-like domain-containing protein</fullName>
    </recommendedName>
</protein>
<dbReference type="AlphaFoldDB" id="A0A0G1Z7W5"/>
<gene>
    <name evidence="1" type="ORF">UY67_C0019G0002</name>
</gene>
<sequence length="149" mass="16419">MHPTRTLLILLALLLLIAAIAFIASPYSSSITQLLSPPQPIVTPLRQITVTPPPRTKANTTAALKQTMFSVLVSYVDNNFEPKVARVRTGETVRFVNNSTAELNLCGTAFTSCKDLKPGEYWEFNFATVGTWTFENKSNPNMIGTMVVQ</sequence>
<dbReference type="EMBL" id="LCQW01000019">
    <property type="protein sequence ID" value="KKW23657.1"/>
    <property type="molecule type" value="Genomic_DNA"/>
</dbReference>
<proteinExistence type="predicted"/>
<dbReference type="Proteomes" id="UP000034273">
    <property type="component" value="Unassembled WGS sequence"/>
</dbReference>
<organism evidence="1 2">
    <name type="scientific">Candidatus Kaiserbacteria bacterium GW2011_GWA2_52_12</name>
    <dbReference type="NCBI Taxonomy" id="1618671"/>
    <lineage>
        <taxon>Bacteria</taxon>
        <taxon>Candidatus Kaiseribacteriota</taxon>
    </lineage>
</organism>
<accession>A0A0G1Z7W5</accession>